<keyword evidence="3" id="KW-1185">Reference proteome</keyword>
<dbReference type="Proteomes" id="UP001370490">
    <property type="component" value="Unassembled WGS sequence"/>
</dbReference>
<accession>A0AAN8UZU3</accession>
<protein>
    <submittedName>
        <fullName evidence="2">Uncharacterized protein</fullName>
    </submittedName>
</protein>
<keyword evidence="1" id="KW-0472">Membrane</keyword>
<proteinExistence type="predicted"/>
<feature type="transmembrane region" description="Helical" evidence="1">
    <location>
        <begin position="73"/>
        <end position="90"/>
    </location>
</feature>
<sequence>MPGPGPHMMYTLSTGIALTTLSNGKFSPHHSLTYSINAFFGPDIGSFTEWLTLTLGFAQSLGSAVHDVVHNPFYFVLLLGFPLSLLYSYLSGVALHKGLLDSASGDGGHSIMYTWIISTGWWEGRAPVNPDEPGQKAAAMI</sequence>
<dbReference type="EMBL" id="JBAMMX010000020">
    <property type="protein sequence ID" value="KAK6920741.1"/>
    <property type="molecule type" value="Genomic_DNA"/>
</dbReference>
<evidence type="ECO:0000313" key="3">
    <source>
        <dbReference type="Proteomes" id="UP001370490"/>
    </source>
</evidence>
<evidence type="ECO:0000313" key="2">
    <source>
        <dbReference type="EMBL" id="KAK6920741.1"/>
    </source>
</evidence>
<organism evidence="2 3">
    <name type="scientific">Dillenia turbinata</name>
    <dbReference type="NCBI Taxonomy" id="194707"/>
    <lineage>
        <taxon>Eukaryota</taxon>
        <taxon>Viridiplantae</taxon>
        <taxon>Streptophyta</taxon>
        <taxon>Embryophyta</taxon>
        <taxon>Tracheophyta</taxon>
        <taxon>Spermatophyta</taxon>
        <taxon>Magnoliopsida</taxon>
        <taxon>eudicotyledons</taxon>
        <taxon>Gunneridae</taxon>
        <taxon>Pentapetalae</taxon>
        <taxon>Dilleniales</taxon>
        <taxon>Dilleniaceae</taxon>
        <taxon>Dillenia</taxon>
    </lineage>
</organism>
<dbReference type="PANTHER" id="PTHR38543">
    <property type="entry name" value="OS04G0465800 PROTEIN"/>
    <property type="match status" value="1"/>
</dbReference>
<keyword evidence="1" id="KW-1133">Transmembrane helix</keyword>
<dbReference type="PANTHER" id="PTHR38543:SF1">
    <property type="entry name" value="OS04G0465800 PROTEIN"/>
    <property type="match status" value="1"/>
</dbReference>
<name>A0AAN8UZU3_9MAGN</name>
<comment type="caution">
    <text evidence="2">The sequence shown here is derived from an EMBL/GenBank/DDBJ whole genome shotgun (WGS) entry which is preliminary data.</text>
</comment>
<dbReference type="AlphaFoldDB" id="A0AAN8UZU3"/>
<gene>
    <name evidence="2" type="ORF">RJ641_014419</name>
</gene>
<reference evidence="2 3" key="1">
    <citation type="submission" date="2023-12" db="EMBL/GenBank/DDBJ databases">
        <title>A high-quality genome assembly for Dillenia turbinata (Dilleniales).</title>
        <authorList>
            <person name="Chanderbali A."/>
        </authorList>
    </citation>
    <scope>NUCLEOTIDE SEQUENCE [LARGE SCALE GENOMIC DNA]</scope>
    <source>
        <strain evidence="2">LSX21</strain>
        <tissue evidence="2">Leaf</tissue>
    </source>
</reference>
<evidence type="ECO:0000256" key="1">
    <source>
        <dbReference type="SAM" id="Phobius"/>
    </source>
</evidence>
<keyword evidence="1" id="KW-0812">Transmembrane</keyword>